<evidence type="ECO:0000256" key="2">
    <source>
        <dbReference type="SAM" id="SignalP"/>
    </source>
</evidence>
<dbReference type="EMBL" id="NAAD01000019">
    <property type="protein sequence ID" value="ORJ57491.1"/>
    <property type="molecule type" value="Genomic_DNA"/>
</dbReference>
<sequence>MNKRVFILMMVLALLMVAGSAFAITAPTDPNSFGYLFYDYVVVKGLQGAIGFVAGLCIVVWGASMLPAGKYIPALITIVSGGVILSADKIVTGFGMLI</sequence>
<feature type="transmembrane region" description="Helical" evidence="1">
    <location>
        <begin position="47"/>
        <end position="68"/>
    </location>
</feature>
<dbReference type="RefSeq" id="WP_085011372.1">
    <property type="nucleotide sequence ID" value="NZ_NAAD01000019.1"/>
</dbReference>
<organism evidence="3 4">
    <name type="scientific">Geothermobacter hydrogeniphilus</name>
    <dbReference type="NCBI Taxonomy" id="1969733"/>
    <lineage>
        <taxon>Bacteria</taxon>
        <taxon>Pseudomonadati</taxon>
        <taxon>Thermodesulfobacteriota</taxon>
        <taxon>Desulfuromonadia</taxon>
        <taxon>Desulfuromonadales</taxon>
        <taxon>Geothermobacteraceae</taxon>
        <taxon>Geothermobacter</taxon>
    </lineage>
</organism>
<feature type="signal peptide" evidence="2">
    <location>
        <begin position="1"/>
        <end position="23"/>
    </location>
</feature>
<dbReference type="AlphaFoldDB" id="A0A1X0XX53"/>
<dbReference type="Proteomes" id="UP000193136">
    <property type="component" value="Unassembled WGS sequence"/>
</dbReference>
<evidence type="ECO:0000256" key="1">
    <source>
        <dbReference type="SAM" id="Phobius"/>
    </source>
</evidence>
<gene>
    <name evidence="3" type="ORF">B5V00_13660</name>
</gene>
<keyword evidence="1" id="KW-1133">Transmembrane helix</keyword>
<dbReference type="OrthoDB" id="5402391at2"/>
<keyword evidence="1" id="KW-0472">Membrane</keyword>
<protein>
    <submittedName>
        <fullName evidence="3">Uncharacterized protein</fullName>
    </submittedName>
</protein>
<keyword evidence="2" id="KW-0732">Signal</keyword>
<proteinExistence type="predicted"/>
<evidence type="ECO:0000313" key="3">
    <source>
        <dbReference type="EMBL" id="ORJ57491.1"/>
    </source>
</evidence>
<keyword evidence="1" id="KW-0812">Transmembrane</keyword>
<name>A0A1X0XX53_9BACT</name>
<accession>A0A1X0XX53</accession>
<dbReference type="STRING" id="1969733.B5V00_13660"/>
<evidence type="ECO:0000313" key="4">
    <source>
        <dbReference type="Proteomes" id="UP000193136"/>
    </source>
</evidence>
<reference evidence="3 4" key="1">
    <citation type="submission" date="2017-03" db="EMBL/GenBank/DDBJ databases">
        <title>Genome sequence of Geothermobacter sp. EPR-M, Deep-Sea Iron Reducer.</title>
        <authorList>
            <person name="Tully B."/>
            <person name="Savalia P."/>
            <person name="Abuyen K."/>
            <person name="Baughan C."/>
            <person name="Romero E."/>
            <person name="Ronkowski C."/>
            <person name="Torres B."/>
            <person name="Tremblay J."/>
            <person name="Trujillo A."/>
            <person name="Tyler M."/>
            <person name="Perez-Rodriguez I."/>
            <person name="Amend J."/>
        </authorList>
    </citation>
    <scope>NUCLEOTIDE SEQUENCE [LARGE SCALE GENOMIC DNA]</scope>
    <source>
        <strain evidence="3 4">EPR-M</strain>
    </source>
</reference>
<comment type="caution">
    <text evidence="3">The sequence shown here is derived from an EMBL/GenBank/DDBJ whole genome shotgun (WGS) entry which is preliminary data.</text>
</comment>
<keyword evidence="4" id="KW-1185">Reference proteome</keyword>
<feature type="transmembrane region" description="Helical" evidence="1">
    <location>
        <begin position="75"/>
        <end position="97"/>
    </location>
</feature>
<feature type="chain" id="PRO_5012145675" evidence="2">
    <location>
        <begin position="24"/>
        <end position="98"/>
    </location>
</feature>